<accession>A0ABP1S2Y2</accession>
<keyword evidence="3" id="KW-0539">Nucleus</keyword>
<dbReference type="PANTHER" id="PTHR12940:SF0">
    <property type="entry name" value="SPLICING FACTOR ESS-2 HOMOLOG"/>
    <property type="match status" value="1"/>
</dbReference>
<evidence type="ECO:0008006" key="7">
    <source>
        <dbReference type="Google" id="ProtNLM"/>
    </source>
</evidence>
<comment type="caution">
    <text evidence="5">The sequence shown here is derived from an EMBL/GenBank/DDBJ whole genome shotgun (WGS) entry which is preliminary data.</text>
</comment>
<evidence type="ECO:0000313" key="5">
    <source>
        <dbReference type="EMBL" id="CAL8142709.1"/>
    </source>
</evidence>
<name>A0ABP1S2Y2_9HEXA</name>
<feature type="compositionally biased region" description="Polar residues" evidence="4">
    <location>
        <begin position="164"/>
        <end position="176"/>
    </location>
</feature>
<dbReference type="EMBL" id="CAXLJM020000149">
    <property type="protein sequence ID" value="CAL8142709.1"/>
    <property type="molecule type" value="Genomic_DNA"/>
</dbReference>
<evidence type="ECO:0000256" key="4">
    <source>
        <dbReference type="SAM" id="MobiDB-lite"/>
    </source>
</evidence>
<proteinExistence type="inferred from homology"/>
<keyword evidence="6" id="KW-1185">Reference proteome</keyword>
<organism evidence="5 6">
    <name type="scientific">Orchesella dallaii</name>
    <dbReference type="NCBI Taxonomy" id="48710"/>
    <lineage>
        <taxon>Eukaryota</taxon>
        <taxon>Metazoa</taxon>
        <taxon>Ecdysozoa</taxon>
        <taxon>Arthropoda</taxon>
        <taxon>Hexapoda</taxon>
        <taxon>Collembola</taxon>
        <taxon>Entomobryomorpha</taxon>
        <taxon>Entomobryoidea</taxon>
        <taxon>Orchesellidae</taxon>
        <taxon>Orchesellinae</taxon>
        <taxon>Orchesella</taxon>
    </lineage>
</organism>
<feature type="region of interest" description="Disordered" evidence="4">
    <location>
        <begin position="148"/>
        <end position="225"/>
    </location>
</feature>
<evidence type="ECO:0000256" key="2">
    <source>
        <dbReference type="ARBA" id="ARBA00009072"/>
    </source>
</evidence>
<evidence type="ECO:0000256" key="3">
    <source>
        <dbReference type="ARBA" id="ARBA00023242"/>
    </source>
</evidence>
<evidence type="ECO:0000313" key="6">
    <source>
        <dbReference type="Proteomes" id="UP001642540"/>
    </source>
</evidence>
<evidence type="ECO:0000256" key="1">
    <source>
        <dbReference type="ARBA" id="ARBA00004123"/>
    </source>
</evidence>
<dbReference type="InterPro" id="IPR019148">
    <property type="entry name" value="Nuclear_protein_DGCR14_ESS-2"/>
</dbReference>
<feature type="compositionally biased region" description="Low complexity" evidence="4">
    <location>
        <begin position="211"/>
        <end position="221"/>
    </location>
</feature>
<reference evidence="5 6" key="1">
    <citation type="submission" date="2024-08" db="EMBL/GenBank/DDBJ databases">
        <authorList>
            <person name="Cucini C."/>
            <person name="Frati F."/>
        </authorList>
    </citation>
    <scope>NUCLEOTIDE SEQUENCE [LARGE SCALE GENOMIC DNA]</scope>
</reference>
<feature type="compositionally biased region" description="Basic and acidic residues" evidence="4">
    <location>
        <begin position="193"/>
        <end position="205"/>
    </location>
</feature>
<comment type="subcellular location">
    <subcellularLocation>
        <location evidence="1">Nucleus</location>
    </subcellularLocation>
</comment>
<dbReference type="Proteomes" id="UP001642540">
    <property type="component" value="Unassembled WGS sequence"/>
</dbReference>
<comment type="similarity">
    <text evidence="2">Belongs to the ESS2 family.</text>
</comment>
<sequence length="512" mass="57267">MFVILCLNPKSCNMDDERAIGGEIKELLSTISKSDEASGYSKADVGDETPQQYMQSPFGTKIIPVLKLDSKKDVGVFKRPHGPISYHAITSKKQRRVLSEDKFAEAFEKIIQRECFPELERLKAQNAYLDAVANNDIQMMRELSSKYSVGKNTPTPSIRGVKDTPSTFETPSSIGLSTVRKGTESATSTPIIHEPDSTLPPKDDDAQSVISEASSSETTSSRKPHEMGLNEFLNKYTCEDDKSFQDIIDLEVRKHKAKYAWLYDQEEVHKERMQRAVELPSASDQQTIEYQRPSEIGTWTYKNKNAVIFIPDGAPYTSEEMADIARRQTEVQFPNTRFPHTPFKVTSNVGKSDLLVHVKPLNLIHGLRDEKVGIGGKEIIGRQPLSVNGFKYVRTPPGIEDTPFLTWGEIEGAPFRLDASDTPVSGAPGTPYKMMATSRRERLALELADKFSSQLRDKKKKALEVAKSYLTSPYPRPKSSMDRMNSMSPAAQVFARNMLKKSSKAPTPNSET</sequence>
<protein>
    <recommendedName>
        <fullName evidence="7">Protein DGCR14</fullName>
    </recommendedName>
</protein>
<dbReference type="Pfam" id="PF09751">
    <property type="entry name" value="Es2"/>
    <property type="match status" value="1"/>
</dbReference>
<gene>
    <name evidence="5" type="ORF">ODALV1_LOCUS29129</name>
</gene>
<dbReference type="PANTHER" id="PTHR12940">
    <property type="entry name" value="ES-2 PROTEIN - RELATED"/>
    <property type="match status" value="1"/>
</dbReference>